<feature type="region of interest" description="Disordered" evidence="1">
    <location>
        <begin position="1"/>
        <end position="67"/>
    </location>
</feature>
<dbReference type="EMBL" id="JAUCMX010000010">
    <property type="protein sequence ID" value="KAK3533041.1"/>
    <property type="molecule type" value="Genomic_DNA"/>
</dbReference>
<keyword evidence="2" id="KW-0472">Membrane</keyword>
<dbReference type="AlphaFoldDB" id="A0AAE0QU90"/>
<feature type="domain" description="Immunoglobulin I-set" evidence="3">
    <location>
        <begin position="88"/>
        <end position="157"/>
    </location>
</feature>
<keyword evidence="2" id="KW-1133">Transmembrane helix</keyword>
<dbReference type="InterPro" id="IPR036179">
    <property type="entry name" value="Ig-like_dom_sf"/>
</dbReference>
<evidence type="ECO:0000256" key="1">
    <source>
        <dbReference type="SAM" id="MobiDB-lite"/>
    </source>
</evidence>
<comment type="caution">
    <text evidence="4">The sequence shown here is derived from an EMBL/GenBank/DDBJ whole genome shotgun (WGS) entry which is preliminary data.</text>
</comment>
<name>A0AAE0QU90_9TELE</name>
<gene>
    <name evidence="4" type="ORF">QTP70_006570</name>
</gene>
<feature type="compositionally biased region" description="Basic and acidic residues" evidence="1">
    <location>
        <begin position="25"/>
        <end position="56"/>
    </location>
</feature>
<protein>
    <recommendedName>
        <fullName evidence="3">Immunoglobulin I-set domain-containing protein</fullName>
    </recommendedName>
</protein>
<sequence length="316" mass="36299">MRRSESRRCRGRRNRSHRGHPPPTEVRRRPVWKQEEKNAPHRKEAEQCTHTEEKQKNNPSRRPHRIRKTVPPVIIKLDEPERRHHTCIEFTVRGFPHPTLKWFHKGSEIKSRYIHMEVEVYKDYLEGCLTFENPTHHDNGNYTLVATNPLGSVTKTVFGHFLEAPPFPDMDGDPTPGNDVNRPDEDSFGMSIAVGLAAFGCVFLIVMFVLINKYGRRNKYGMKVFDQSMALISKVQCFHRSQQPFSIISLLSCKSAGEAVHTVCEQTQITNLLGKQPVILKKNTTHWHRGGCKSLLVFKTNAVVFVELYCTKSVSS</sequence>
<dbReference type="Gene3D" id="2.60.40.10">
    <property type="entry name" value="Immunoglobulins"/>
    <property type="match status" value="1"/>
</dbReference>
<keyword evidence="2" id="KW-0812">Transmembrane</keyword>
<evidence type="ECO:0000313" key="4">
    <source>
        <dbReference type="EMBL" id="KAK3533041.1"/>
    </source>
</evidence>
<dbReference type="Proteomes" id="UP001274896">
    <property type="component" value="Unassembled WGS sequence"/>
</dbReference>
<evidence type="ECO:0000256" key="2">
    <source>
        <dbReference type="SAM" id="Phobius"/>
    </source>
</evidence>
<dbReference type="InterPro" id="IPR013098">
    <property type="entry name" value="Ig_I-set"/>
</dbReference>
<reference evidence="4" key="1">
    <citation type="submission" date="2023-06" db="EMBL/GenBank/DDBJ databases">
        <title>Male Hemibagrus guttatus genome.</title>
        <authorList>
            <person name="Bian C."/>
        </authorList>
    </citation>
    <scope>NUCLEOTIDE SEQUENCE</scope>
    <source>
        <strain evidence="4">Male_cb2023</strain>
        <tissue evidence="4">Muscle</tissue>
    </source>
</reference>
<feature type="transmembrane region" description="Helical" evidence="2">
    <location>
        <begin position="188"/>
        <end position="211"/>
    </location>
</feature>
<evidence type="ECO:0000313" key="5">
    <source>
        <dbReference type="Proteomes" id="UP001274896"/>
    </source>
</evidence>
<dbReference type="Pfam" id="PF07679">
    <property type="entry name" value="I-set"/>
    <property type="match status" value="1"/>
</dbReference>
<proteinExistence type="predicted"/>
<dbReference type="InterPro" id="IPR013783">
    <property type="entry name" value="Ig-like_fold"/>
</dbReference>
<keyword evidence="5" id="KW-1185">Reference proteome</keyword>
<accession>A0AAE0QU90</accession>
<feature type="compositionally biased region" description="Basic residues" evidence="1">
    <location>
        <begin position="9"/>
        <end position="20"/>
    </location>
</feature>
<organism evidence="4 5">
    <name type="scientific">Hemibagrus guttatus</name>
    <dbReference type="NCBI Taxonomy" id="175788"/>
    <lineage>
        <taxon>Eukaryota</taxon>
        <taxon>Metazoa</taxon>
        <taxon>Chordata</taxon>
        <taxon>Craniata</taxon>
        <taxon>Vertebrata</taxon>
        <taxon>Euteleostomi</taxon>
        <taxon>Actinopterygii</taxon>
        <taxon>Neopterygii</taxon>
        <taxon>Teleostei</taxon>
        <taxon>Ostariophysi</taxon>
        <taxon>Siluriformes</taxon>
        <taxon>Bagridae</taxon>
        <taxon>Hemibagrus</taxon>
    </lineage>
</organism>
<dbReference type="SUPFAM" id="SSF48726">
    <property type="entry name" value="Immunoglobulin"/>
    <property type="match status" value="1"/>
</dbReference>
<evidence type="ECO:0000259" key="3">
    <source>
        <dbReference type="Pfam" id="PF07679"/>
    </source>
</evidence>
<dbReference type="FunFam" id="2.60.40.10:FF:002811">
    <property type="entry name" value="Tyrosine-protein kinase receptor"/>
    <property type="match status" value="1"/>
</dbReference>